<accession>A0A5J4UZA8</accession>
<dbReference type="Proteomes" id="UP000324800">
    <property type="component" value="Unassembled WGS sequence"/>
</dbReference>
<feature type="non-terminal residue" evidence="2">
    <location>
        <position position="226"/>
    </location>
</feature>
<dbReference type="EMBL" id="SNRW01010952">
    <property type="protein sequence ID" value="KAA6375839.1"/>
    <property type="molecule type" value="Genomic_DNA"/>
</dbReference>
<reference evidence="2 3" key="1">
    <citation type="submission" date="2019-03" db="EMBL/GenBank/DDBJ databases">
        <title>Single cell metagenomics reveals metabolic interactions within the superorganism composed of flagellate Streblomastix strix and complex community of Bacteroidetes bacteria on its surface.</title>
        <authorList>
            <person name="Treitli S.C."/>
            <person name="Kolisko M."/>
            <person name="Husnik F."/>
            <person name="Keeling P."/>
            <person name="Hampl V."/>
        </authorList>
    </citation>
    <scope>NUCLEOTIDE SEQUENCE [LARGE SCALE GENOMIC DNA]</scope>
    <source>
        <strain evidence="2">ST1C</strain>
    </source>
</reference>
<evidence type="ECO:0000313" key="3">
    <source>
        <dbReference type="Proteomes" id="UP000324800"/>
    </source>
</evidence>
<name>A0A5J4UZA8_9EUKA</name>
<gene>
    <name evidence="2" type="ORF">EZS28_028635</name>
</gene>
<dbReference type="OrthoDB" id="10642893at2759"/>
<evidence type="ECO:0000313" key="2">
    <source>
        <dbReference type="EMBL" id="KAA6375839.1"/>
    </source>
</evidence>
<organism evidence="2 3">
    <name type="scientific">Streblomastix strix</name>
    <dbReference type="NCBI Taxonomy" id="222440"/>
    <lineage>
        <taxon>Eukaryota</taxon>
        <taxon>Metamonada</taxon>
        <taxon>Preaxostyla</taxon>
        <taxon>Oxymonadida</taxon>
        <taxon>Streblomastigidae</taxon>
        <taxon>Streblomastix</taxon>
    </lineage>
</organism>
<dbReference type="AlphaFoldDB" id="A0A5J4UZA8"/>
<feature type="compositionally biased region" description="Polar residues" evidence="1">
    <location>
        <begin position="206"/>
        <end position="215"/>
    </location>
</feature>
<protein>
    <submittedName>
        <fullName evidence="2">Uncharacterized protein</fullName>
    </submittedName>
</protein>
<evidence type="ECO:0000256" key="1">
    <source>
        <dbReference type="SAM" id="MobiDB-lite"/>
    </source>
</evidence>
<proteinExistence type="predicted"/>
<feature type="region of interest" description="Disordered" evidence="1">
    <location>
        <begin position="206"/>
        <end position="226"/>
    </location>
</feature>
<sequence length="226" mass="26212">MTSTLHSRARRQTSQSIHSDLSSIAVHKPLVEISERLNIRNHEMDFTLPSRDENCLASFKEKAFNLMNAERTKPISSVFKNFCASTERETMLNRFLLSSLLYFSAFFKKKELLRESQGEYVRGEQYIDKEKNDSIQKELNHYFIMTSQAYFNILSHLCFGPNSVLSMTASEEEGFFHTLIFYCVMFCTSVMGKEVKKDVQQELQNMTGAPSFNSTTHEDEFKEIET</sequence>
<feature type="compositionally biased region" description="Basic and acidic residues" evidence="1">
    <location>
        <begin position="216"/>
        <end position="226"/>
    </location>
</feature>
<comment type="caution">
    <text evidence="2">The sequence shown here is derived from an EMBL/GenBank/DDBJ whole genome shotgun (WGS) entry which is preliminary data.</text>
</comment>